<name>A0A484QIC2_9ZZZZ</name>
<dbReference type="Pfam" id="PF04233">
    <property type="entry name" value="Phage_Mu_F"/>
    <property type="match status" value="1"/>
</dbReference>
<evidence type="ECO:0000313" key="2">
    <source>
        <dbReference type="EMBL" id="VFR20229.1"/>
    </source>
</evidence>
<gene>
    <name evidence="3" type="ORF">ANDO1_1712</name>
    <name evidence="2" type="ORF">ANDO2_1619</name>
</gene>
<dbReference type="AlphaFoldDB" id="A0A484QIC2"/>
<protein>
    <submittedName>
        <fullName evidence="3">Plasmid-related protein</fullName>
    </submittedName>
</protein>
<organism evidence="3">
    <name type="scientific">plant metagenome</name>
    <dbReference type="NCBI Taxonomy" id="1297885"/>
    <lineage>
        <taxon>unclassified sequences</taxon>
        <taxon>metagenomes</taxon>
        <taxon>organismal metagenomes</taxon>
    </lineage>
</organism>
<dbReference type="EMBL" id="CAADHZ010000027">
    <property type="protein sequence ID" value="VFR36901.1"/>
    <property type="molecule type" value="Genomic_DNA"/>
</dbReference>
<evidence type="ECO:0000259" key="1">
    <source>
        <dbReference type="Pfam" id="PF04233"/>
    </source>
</evidence>
<proteinExistence type="predicted"/>
<dbReference type="NCBIfam" id="TIGR01641">
    <property type="entry name" value="phageSPP1_gp7"/>
    <property type="match status" value="1"/>
</dbReference>
<feature type="domain" description="Phage head morphogenesis" evidence="1">
    <location>
        <begin position="123"/>
        <end position="228"/>
    </location>
</feature>
<evidence type="ECO:0000313" key="3">
    <source>
        <dbReference type="EMBL" id="VFR36901.1"/>
    </source>
</evidence>
<reference evidence="3" key="1">
    <citation type="submission" date="2019-03" db="EMBL/GenBank/DDBJ databases">
        <authorList>
            <person name="Danneels B."/>
        </authorList>
    </citation>
    <scope>NUCLEOTIDE SEQUENCE</scope>
</reference>
<sequence length="235" mass="25580">MVAAMRAEVEGALANVTVGDRRRDEPAQDGSAIALAFHRALDAALERLARQQVDPMVQRLSVGMIQRANQQNHTQTVEAILRAMGVDVGAFVLVSPAIRTAIDAAALENTALIRSIASQYLDKVRAAIGVAQVAGRRASDVAREIREIGGVTESRARLIARDQTAKLNASLTQARQTTLGIKRYRWSTSGDERVRESHRELNGQVFSWDAPPSVGHPGHDVQCRCVAIPIFEDDQ</sequence>
<dbReference type="EMBL" id="CAADIB010000003">
    <property type="protein sequence ID" value="VFR20229.1"/>
    <property type="molecule type" value="Genomic_DNA"/>
</dbReference>
<accession>A0A484QIC2</accession>
<dbReference type="InterPro" id="IPR006528">
    <property type="entry name" value="Phage_head_morphogenesis_dom"/>
</dbReference>